<feature type="region of interest" description="Disordered" evidence="1">
    <location>
        <begin position="29"/>
        <end position="73"/>
    </location>
</feature>
<protein>
    <submittedName>
        <fullName evidence="4">Uncharacterized protein</fullName>
    </submittedName>
</protein>
<evidence type="ECO:0000313" key="4">
    <source>
        <dbReference type="EMBL" id="KAF7851600.1"/>
    </source>
</evidence>
<keyword evidence="5" id="KW-1185">Reference proteome</keyword>
<organism evidence="4 5">
    <name type="scientific">Corymbia citriodora subsp. variegata</name>
    <dbReference type="NCBI Taxonomy" id="360336"/>
    <lineage>
        <taxon>Eukaryota</taxon>
        <taxon>Viridiplantae</taxon>
        <taxon>Streptophyta</taxon>
        <taxon>Embryophyta</taxon>
        <taxon>Tracheophyta</taxon>
        <taxon>Spermatophyta</taxon>
        <taxon>Magnoliopsida</taxon>
        <taxon>eudicotyledons</taxon>
        <taxon>Gunneridae</taxon>
        <taxon>Pentapetalae</taxon>
        <taxon>rosids</taxon>
        <taxon>malvids</taxon>
        <taxon>Myrtales</taxon>
        <taxon>Myrtaceae</taxon>
        <taxon>Myrtoideae</taxon>
        <taxon>Eucalypteae</taxon>
        <taxon>Corymbia</taxon>
    </lineage>
</organism>
<evidence type="ECO:0000313" key="5">
    <source>
        <dbReference type="Proteomes" id="UP000806378"/>
    </source>
</evidence>
<keyword evidence="2" id="KW-1133">Transmembrane helix</keyword>
<feature type="chain" id="PRO_5035818304" evidence="3">
    <location>
        <begin position="25"/>
        <end position="124"/>
    </location>
</feature>
<evidence type="ECO:0000256" key="1">
    <source>
        <dbReference type="SAM" id="MobiDB-lite"/>
    </source>
</evidence>
<accession>A0A8T0CVY6</accession>
<dbReference type="AlphaFoldDB" id="A0A8T0CVY6"/>
<reference evidence="4" key="1">
    <citation type="submission" date="2020-05" db="EMBL/GenBank/DDBJ databases">
        <title>WGS assembly of Corymbia citriodora subspecies variegata.</title>
        <authorList>
            <person name="Barry K."/>
            <person name="Hundley H."/>
            <person name="Shu S."/>
            <person name="Jenkins J."/>
            <person name="Grimwood J."/>
            <person name="Baten A."/>
        </authorList>
    </citation>
    <scope>NUCLEOTIDE SEQUENCE</scope>
    <source>
        <strain evidence="4">CV2-018</strain>
    </source>
</reference>
<dbReference type="Gramene" id="rna-gnl|WGS:JABURB|Cocit.L3483.1">
    <property type="protein sequence ID" value="cds-KAF7851600.1"/>
    <property type="gene ID" value="gene-BT93_L3483"/>
</dbReference>
<evidence type="ECO:0000256" key="3">
    <source>
        <dbReference type="SAM" id="SignalP"/>
    </source>
</evidence>
<keyword evidence="3" id="KW-0732">Signal</keyword>
<dbReference type="EMBL" id="MU089531">
    <property type="protein sequence ID" value="KAF7851600.1"/>
    <property type="molecule type" value="Genomic_DNA"/>
</dbReference>
<gene>
    <name evidence="4" type="ORF">BT93_L3483</name>
</gene>
<comment type="caution">
    <text evidence="4">The sequence shown here is derived from an EMBL/GenBank/DDBJ whole genome shotgun (WGS) entry which is preliminary data.</text>
</comment>
<evidence type="ECO:0000256" key="2">
    <source>
        <dbReference type="SAM" id="Phobius"/>
    </source>
</evidence>
<sequence>MSPRVKCLALLALLAVSFAAVSSAARPEPASRGAASTSLTQPQPQPQRRLRRRWRRGGGGGGVLDATNPRGSPRLHLHPESPALRSLFSFFFYFSFLNLFFISGNFLFPNSCFFFVRVKGIKSI</sequence>
<feature type="signal peptide" evidence="3">
    <location>
        <begin position="1"/>
        <end position="24"/>
    </location>
</feature>
<keyword evidence="2" id="KW-0472">Membrane</keyword>
<keyword evidence="2" id="KW-0812">Transmembrane</keyword>
<dbReference type="Proteomes" id="UP000806378">
    <property type="component" value="Unassembled WGS sequence"/>
</dbReference>
<name>A0A8T0CVY6_CORYI</name>
<proteinExistence type="predicted"/>
<feature type="transmembrane region" description="Helical" evidence="2">
    <location>
        <begin position="90"/>
        <end position="116"/>
    </location>
</feature>